<keyword evidence="3" id="KW-1185">Reference proteome</keyword>
<protein>
    <submittedName>
        <fullName evidence="2">Uncharacterized protein</fullName>
    </submittedName>
</protein>
<accession>A0A4D6NAY2</accession>
<evidence type="ECO:0000313" key="3">
    <source>
        <dbReference type="Proteomes" id="UP000501690"/>
    </source>
</evidence>
<gene>
    <name evidence="2" type="ORF">DEO72_LG10g931</name>
</gene>
<sequence>MRTGTRTDNLAQVSHASLSETGRGSPKSSAQAVAQAGHPCFERVDALLRRGELA</sequence>
<evidence type="ECO:0000256" key="1">
    <source>
        <dbReference type="SAM" id="MobiDB-lite"/>
    </source>
</evidence>
<name>A0A4D6NAY2_VIGUN</name>
<organism evidence="2 3">
    <name type="scientific">Vigna unguiculata</name>
    <name type="common">Cowpea</name>
    <dbReference type="NCBI Taxonomy" id="3917"/>
    <lineage>
        <taxon>Eukaryota</taxon>
        <taxon>Viridiplantae</taxon>
        <taxon>Streptophyta</taxon>
        <taxon>Embryophyta</taxon>
        <taxon>Tracheophyta</taxon>
        <taxon>Spermatophyta</taxon>
        <taxon>Magnoliopsida</taxon>
        <taxon>eudicotyledons</taxon>
        <taxon>Gunneridae</taxon>
        <taxon>Pentapetalae</taxon>
        <taxon>rosids</taxon>
        <taxon>fabids</taxon>
        <taxon>Fabales</taxon>
        <taxon>Fabaceae</taxon>
        <taxon>Papilionoideae</taxon>
        <taxon>50 kb inversion clade</taxon>
        <taxon>NPAAA clade</taxon>
        <taxon>indigoferoid/millettioid clade</taxon>
        <taxon>Phaseoleae</taxon>
        <taxon>Vigna</taxon>
    </lineage>
</organism>
<reference evidence="2 3" key="1">
    <citation type="submission" date="2019-04" db="EMBL/GenBank/DDBJ databases">
        <title>An improved genome assembly and genetic linkage map for asparagus bean, Vigna unguiculata ssp. sesquipedialis.</title>
        <authorList>
            <person name="Xia Q."/>
            <person name="Zhang R."/>
            <person name="Dong Y."/>
        </authorList>
    </citation>
    <scope>NUCLEOTIDE SEQUENCE [LARGE SCALE GENOMIC DNA]</scope>
    <source>
        <tissue evidence="2">Leaf</tissue>
    </source>
</reference>
<dbReference type="AlphaFoldDB" id="A0A4D6NAY2"/>
<proteinExistence type="predicted"/>
<dbReference type="EMBL" id="CP039354">
    <property type="protein sequence ID" value="QCE09709.1"/>
    <property type="molecule type" value="Genomic_DNA"/>
</dbReference>
<feature type="region of interest" description="Disordered" evidence="1">
    <location>
        <begin position="1"/>
        <end position="34"/>
    </location>
</feature>
<dbReference type="Proteomes" id="UP000501690">
    <property type="component" value="Linkage Group LG10"/>
</dbReference>
<feature type="compositionally biased region" description="Polar residues" evidence="1">
    <location>
        <begin position="1"/>
        <end position="32"/>
    </location>
</feature>
<evidence type="ECO:0000313" key="2">
    <source>
        <dbReference type="EMBL" id="QCE09709.1"/>
    </source>
</evidence>